<dbReference type="PROSITE" id="PS00237">
    <property type="entry name" value="G_PROTEIN_RECEP_F1_1"/>
    <property type="match status" value="1"/>
</dbReference>
<name>A0AAY5EQJ6_ELEEL</name>
<keyword evidence="2 14" id="KW-1003">Cell membrane</keyword>
<dbReference type="GO" id="GO:0005886">
    <property type="term" value="C:plasma membrane"/>
    <property type="evidence" value="ECO:0007669"/>
    <property type="project" value="UniProtKB-SubCell"/>
</dbReference>
<evidence type="ECO:0000256" key="10">
    <source>
        <dbReference type="ARBA" id="ARBA00023170"/>
    </source>
</evidence>
<dbReference type="GO" id="GO:0004984">
    <property type="term" value="F:olfactory receptor activity"/>
    <property type="evidence" value="ECO:0007669"/>
    <property type="project" value="InterPro"/>
</dbReference>
<dbReference type="PANTHER" id="PTHR24242">
    <property type="entry name" value="G-PROTEIN COUPLED RECEPTOR"/>
    <property type="match status" value="1"/>
</dbReference>
<evidence type="ECO:0000259" key="15">
    <source>
        <dbReference type="PROSITE" id="PS50262"/>
    </source>
</evidence>
<feature type="transmembrane region" description="Helical" evidence="14">
    <location>
        <begin position="100"/>
        <end position="121"/>
    </location>
</feature>
<evidence type="ECO:0000256" key="2">
    <source>
        <dbReference type="ARBA" id="ARBA00022475"/>
    </source>
</evidence>
<evidence type="ECO:0000256" key="13">
    <source>
        <dbReference type="RuleBase" id="RU000688"/>
    </source>
</evidence>
<feature type="transmembrane region" description="Helical" evidence="14">
    <location>
        <begin position="192"/>
        <end position="216"/>
    </location>
</feature>
<dbReference type="PRINTS" id="PR00245">
    <property type="entry name" value="OLFACTORYR"/>
</dbReference>
<evidence type="ECO:0000256" key="3">
    <source>
        <dbReference type="ARBA" id="ARBA00022606"/>
    </source>
</evidence>
<protein>
    <recommendedName>
        <fullName evidence="14">Olfactory receptor</fullName>
    </recommendedName>
</protein>
<keyword evidence="11" id="KW-0325">Glycoprotein</keyword>
<dbReference type="InterPro" id="IPR017452">
    <property type="entry name" value="GPCR_Rhodpsn_7TM"/>
</dbReference>
<evidence type="ECO:0000256" key="1">
    <source>
        <dbReference type="ARBA" id="ARBA00004651"/>
    </source>
</evidence>
<feature type="domain" description="G-protein coupled receptors family 1 profile" evidence="15">
    <location>
        <begin position="42"/>
        <end position="283"/>
    </location>
</feature>
<keyword evidence="5 14" id="KW-0552">Olfaction</keyword>
<keyword evidence="7 13" id="KW-0297">G-protein coupled receptor</keyword>
<comment type="subcellular location">
    <subcellularLocation>
        <location evidence="1 14">Cell membrane</location>
        <topology evidence="1 14">Multi-pass membrane protein</topology>
    </subcellularLocation>
</comment>
<dbReference type="AlphaFoldDB" id="A0AAY5EQJ6"/>
<evidence type="ECO:0000313" key="17">
    <source>
        <dbReference type="Proteomes" id="UP000314983"/>
    </source>
</evidence>
<evidence type="ECO:0000256" key="7">
    <source>
        <dbReference type="ARBA" id="ARBA00023040"/>
    </source>
</evidence>
<dbReference type="Pfam" id="PF13853">
    <property type="entry name" value="7tm_4"/>
    <property type="match status" value="1"/>
</dbReference>
<keyword evidence="10 13" id="KW-0675">Receptor</keyword>
<evidence type="ECO:0000256" key="12">
    <source>
        <dbReference type="ARBA" id="ARBA00023224"/>
    </source>
</evidence>
<sequence>MSFQNISRKAITEFVFGGFDTVQSPVAVGVILLILYILVITANIATICLIITDKKMHQPMYLFICNLAIVDMLYCTSSCPTMICILVIGYKTISYVPCIIQSYIFHVSSTMEMFGISAMAFDRYIAIGRPLQYHSVLTICRGFLITVILIIPVTILPLPLCQSTLKYVFCDYPAIVRASCVDPNPYFNTISVVSFFIIFVTFGFICFSYLKIVIVVVKMSSMSDKKKVFNTCFSHLIVIVCYYAPTFILIVLTRIGVVLSLEERHGLMVGSILGPSLVNPFIYCLRTKEIRNKVLRILSKVEPIKVVCFFLYVLSLSAKRGFKL</sequence>
<feature type="transmembrane region" description="Helical" evidence="14">
    <location>
        <begin position="26"/>
        <end position="51"/>
    </location>
</feature>
<dbReference type="PRINTS" id="PR00237">
    <property type="entry name" value="GPCRRHODOPSN"/>
</dbReference>
<dbReference type="GeneTree" id="ENSGT00940000161454"/>
<organism evidence="16 17">
    <name type="scientific">Electrophorus electricus</name>
    <name type="common">Electric eel</name>
    <name type="synonym">Gymnotus electricus</name>
    <dbReference type="NCBI Taxonomy" id="8005"/>
    <lineage>
        <taxon>Eukaryota</taxon>
        <taxon>Metazoa</taxon>
        <taxon>Chordata</taxon>
        <taxon>Craniata</taxon>
        <taxon>Vertebrata</taxon>
        <taxon>Euteleostomi</taxon>
        <taxon>Actinopterygii</taxon>
        <taxon>Neopterygii</taxon>
        <taxon>Teleostei</taxon>
        <taxon>Ostariophysi</taxon>
        <taxon>Gymnotiformes</taxon>
        <taxon>Gymnotoidei</taxon>
        <taxon>Gymnotidae</taxon>
        <taxon>Electrophorus</taxon>
    </lineage>
</organism>
<dbReference type="InterPro" id="IPR000725">
    <property type="entry name" value="Olfact_rcpt"/>
</dbReference>
<evidence type="ECO:0000256" key="6">
    <source>
        <dbReference type="ARBA" id="ARBA00022989"/>
    </source>
</evidence>
<evidence type="ECO:0000256" key="11">
    <source>
        <dbReference type="ARBA" id="ARBA00023180"/>
    </source>
</evidence>
<dbReference type="Proteomes" id="UP000314983">
    <property type="component" value="Chromosome 15"/>
</dbReference>
<dbReference type="InterPro" id="IPR050939">
    <property type="entry name" value="Olfactory_GPCR1"/>
</dbReference>
<dbReference type="PANTHER" id="PTHR24242:SF359">
    <property type="entry name" value="ODORANT RECEPTOR-RELATED"/>
    <property type="match status" value="1"/>
</dbReference>
<keyword evidence="8 14" id="KW-0472">Membrane</keyword>
<keyword evidence="17" id="KW-1185">Reference proteome</keyword>
<dbReference type="Gene3D" id="1.20.1070.10">
    <property type="entry name" value="Rhodopsin 7-helix transmembrane proteins"/>
    <property type="match status" value="1"/>
</dbReference>
<feature type="transmembrane region" description="Helical" evidence="14">
    <location>
        <begin position="265"/>
        <end position="285"/>
    </location>
</feature>
<comment type="similarity">
    <text evidence="13">Belongs to the G-protein coupled receptor 1 family.</text>
</comment>
<dbReference type="GO" id="GO:0004930">
    <property type="term" value="F:G protein-coupled receptor activity"/>
    <property type="evidence" value="ECO:0007669"/>
    <property type="project" value="UniProtKB-KW"/>
</dbReference>
<dbReference type="Ensembl" id="ENSEEET00000060624.1">
    <property type="protein sequence ID" value="ENSEEEP00000059205.1"/>
    <property type="gene ID" value="ENSEEEG00000026923.1"/>
</dbReference>
<evidence type="ECO:0000256" key="5">
    <source>
        <dbReference type="ARBA" id="ARBA00022725"/>
    </source>
</evidence>
<keyword evidence="3 14" id="KW-0716">Sensory transduction</keyword>
<evidence type="ECO:0000256" key="9">
    <source>
        <dbReference type="ARBA" id="ARBA00023157"/>
    </source>
</evidence>
<feature type="transmembrane region" description="Helical" evidence="14">
    <location>
        <begin position="228"/>
        <end position="253"/>
    </location>
</feature>
<dbReference type="SUPFAM" id="SSF81321">
    <property type="entry name" value="Family A G protein-coupled receptor-like"/>
    <property type="match status" value="1"/>
</dbReference>
<evidence type="ECO:0000256" key="4">
    <source>
        <dbReference type="ARBA" id="ARBA00022692"/>
    </source>
</evidence>
<dbReference type="PROSITE" id="PS50262">
    <property type="entry name" value="G_PROTEIN_RECEP_F1_2"/>
    <property type="match status" value="1"/>
</dbReference>
<reference evidence="16 17" key="1">
    <citation type="submission" date="2020-05" db="EMBL/GenBank/DDBJ databases">
        <title>Electrophorus electricus (electric eel) genome, fEleEle1, primary haplotype.</title>
        <authorList>
            <person name="Myers G."/>
            <person name="Meyer A."/>
            <person name="Fedrigo O."/>
            <person name="Formenti G."/>
            <person name="Rhie A."/>
            <person name="Tracey A."/>
            <person name="Sims Y."/>
            <person name="Jarvis E.D."/>
        </authorList>
    </citation>
    <scope>NUCLEOTIDE SEQUENCE [LARGE SCALE GENOMIC DNA]</scope>
</reference>
<evidence type="ECO:0000313" key="16">
    <source>
        <dbReference type="Ensembl" id="ENSEEEP00000059205.1"/>
    </source>
</evidence>
<dbReference type="SMART" id="SM01381">
    <property type="entry name" value="7TM_GPCR_Srsx"/>
    <property type="match status" value="1"/>
</dbReference>
<keyword evidence="9" id="KW-1015">Disulfide bond</keyword>
<proteinExistence type="inferred from homology"/>
<keyword evidence="12 13" id="KW-0807">Transducer</keyword>
<reference evidence="16" key="3">
    <citation type="submission" date="2025-09" db="UniProtKB">
        <authorList>
            <consortium name="Ensembl"/>
        </authorList>
    </citation>
    <scope>IDENTIFICATION</scope>
</reference>
<dbReference type="InterPro" id="IPR000276">
    <property type="entry name" value="GPCR_Rhodpsn"/>
</dbReference>
<keyword evidence="6 14" id="KW-1133">Transmembrane helix</keyword>
<accession>A0AAY5EQJ6</accession>
<keyword evidence="4 13" id="KW-0812">Transmembrane</keyword>
<feature type="transmembrane region" description="Helical" evidence="14">
    <location>
        <begin position="133"/>
        <end position="155"/>
    </location>
</feature>
<evidence type="ECO:0000256" key="14">
    <source>
        <dbReference type="RuleBase" id="RU363047"/>
    </source>
</evidence>
<reference evidence="16" key="2">
    <citation type="submission" date="2025-08" db="UniProtKB">
        <authorList>
            <consortium name="Ensembl"/>
        </authorList>
    </citation>
    <scope>IDENTIFICATION</scope>
</reference>
<feature type="transmembrane region" description="Helical" evidence="14">
    <location>
        <begin position="63"/>
        <end position="88"/>
    </location>
</feature>
<evidence type="ECO:0000256" key="8">
    <source>
        <dbReference type="ARBA" id="ARBA00023136"/>
    </source>
</evidence>